<dbReference type="InterPro" id="IPR050092">
    <property type="entry name" value="RNase_H"/>
</dbReference>
<evidence type="ECO:0000256" key="1">
    <source>
        <dbReference type="ARBA" id="ARBA00000077"/>
    </source>
</evidence>
<keyword evidence="6" id="KW-0255">Endonuclease</keyword>
<name>A0A0D2P113_HYPSF</name>
<evidence type="ECO:0000256" key="5">
    <source>
        <dbReference type="ARBA" id="ARBA00022723"/>
    </source>
</evidence>
<dbReference type="Proteomes" id="UP000054270">
    <property type="component" value="Unassembled WGS sequence"/>
</dbReference>
<dbReference type="Gene3D" id="3.30.420.10">
    <property type="entry name" value="Ribonuclease H-like superfamily/Ribonuclease H"/>
    <property type="match status" value="1"/>
</dbReference>
<protein>
    <recommendedName>
        <fullName evidence="3">ribonuclease H</fullName>
        <ecNumber evidence="3">3.1.26.4</ecNumber>
    </recommendedName>
</protein>
<dbReference type="AlphaFoldDB" id="A0A0D2P113"/>
<feature type="domain" description="RNase H type-1" evidence="8">
    <location>
        <begin position="25"/>
        <end position="177"/>
    </location>
</feature>
<sequence>MINANRICPAPRWVELDSEWESGGDEHAVLVFTDGAAPNNGYSNVRGGCGIALRPDTFNGISFPLERVGGAPLSSNRAELRAVHAALTLRDWRKEGFGKLVIACDSQYVVRGACEWVVNWKENGWKNTNGRNVTNKDLWMMLIRRIEELERAGTVVQFYLILRRYNLADRLAKAGVVGDFVC</sequence>
<evidence type="ECO:0000256" key="7">
    <source>
        <dbReference type="ARBA" id="ARBA00022801"/>
    </source>
</evidence>
<dbReference type="GO" id="GO:0043137">
    <property type="term" value="P:DNA replication, removal of RNA primer"/>
    <property type="evidence" value="ECO:0007669"/>
    <property type="project" value="TreeGrafter"/>
</dbReference>
<evidence type="ECO:0000313" key="9">
    <source>
        <dbReference type="EMBL" id="KJA14335.1"/>
    </source>
</evidence>
<dbReference type="SUPFAM" id="SSF53098">
    <property type="entry name" value="Ribonuclease H-like"/>
    <property type="match status" value="1"/>
</dbReference>
<comment type="catalytic activity">
    <reaction evidence="1">
        <text>Endonucleolytic cleavage to 5'-phosphomonoester.</text>
        <dbReference type="EC" id="3.1.26.4"/>
    </reaction>
</comment>
<keyword evidence="7" id="KW-0378">Hydrolase</keyword>
<dbReference type="PANTHER" id="PTHR10642">
    <property type="entry name" value="RIBONUCLEASE H1"/>
    <property type="match status" value="1"/>
</dbReference>
<organism evidence="9 10">
    <name type="scientific">Hypholoma sublateritium (strain FD-334 SS-4)</name>
    <dbReference type="NCBI Taxonomy" id="945553"/>
    <lineage>
        <taxon>Eukaryota</taxon>
        <taxon>Fungi</taxon>
        <taxon>Dikarya</taxon>
        <taxon>Basidiomycota</taxon>
        <taxon>Agaricomycotina</taxon>
        <taxon>Agaricomycetes</taxon>
        <taxon>Agaricomycetidae</taxon>
        <taxon>Agaricales</taxon>
        <taxon>Agaricineae</taxon>
        <taxon>Strophariaceae</taxon>
        <taxon>Hypholoma</taxon>
    </lineage>
</organism>
<evidence type="ECO:0000313" key="10">
    <source>
        <dbReference type="Proteomes" id="UP000054270"/>
    </source>
</evidence>
<dbReference type="Pfam" id="PF00075">
    <property type="entry name" value="RNase_H"/>
    <property type="match status" value="1"/>
</dbReference>
<dbReference type="OrthoDB" id="407198at2759"/>
<evidence type="ECO:0000259" key="8">
    <source>
        <dbReference type="PROSITE" id="PS50879"/>
    </source>
</evidence>
<dbReference type="GO" id="GO:0004523">
    <property type="term" value="F:RNA-DNA hybrid ribonuclease activity"/>
    <property type="evidence" value="ECO:0007669"/>
    <property type="project" value="UniProtKB-EC"/>
</dbReference>
<keyword evidence="4" id="KW-0540">Nuclease</keyword>
<dbReference type="CDD" id="cd13934">
    <property type="entry name" value="RNase_H_Dikarya_like"/>
    <property type="match status" value="1"/>
</dbReference>
<dbReference type="InterPro" id="IPR012337">
    <property type="entry name" value="RNaseH-like_sf"/>
</dbReference>
<gene>
    <name evidence="9" type="ORF">HYPSUDRAFT_150563</name>
</gene>
<evidence type="ECO:0000256" key="6">
    <source>
        <dbReference type="ARBA" id="ARBA00022759"/>
    </source>
</evidence>
<dbReference type="GO" id="GO:0046872">
    <property type="term" value="F:metal ion binding"/>
    <property type="evidence" value="ECO:0007669"/>
    <property type="project" value="UniProtKB-KW"/>
</dbReference>
<accession>A0A0D2P113</accession>
<dbReference type="InterPro" id="IPR036397">
    <property type="entry name" value="RNaseH_sf"/>
</dbReference>
<dbReference type="EMBL" id="KN817684">
    <property type="protein sequence ID" value="KJA14335.1"/>
    <property type="molecule type" value="Genomic_DNA"/>
</dbReference>
<comment type="similarity">
    <text evidence="2">Belongs to the RNase H family.</text>
</comment>
<dbReference type="PANTHER" id="PTHR10642:SF26">
    <property type="entry name" value="RIBONUCLEASE H1"/>
    <property type="match status" value="1"/>
</dbReference>
<proteinExistence type="inferred from homology"/>
<evidence type="ECO:0000256" key="4">
    <source>
        <dbReference type="ARBA" id="ARBA00022722"/>
    </source>
</evidence>
<dbReference type="InterPro" id="IPR002156">
    <property type="entry name" value="RNaseH_domain"/>
</dbReference>
<evidence type="ECO:0000256" key="2">
    <source>
        <dbReference type="ARBA" id="ARBA00005300"/>
    </source>
</evidence>
<dbReference type="EC" id="3.1.26.4" evidence="3"/>
<dbReference type="PROSITE" id="PS50879">
    <property type="entry name" value="RNASE_H_1"/>
    <property type="match status" value="1"/>
</dbReference>
<dbReference type="GO" id="GO:0003676">
    <property type="term" value="F:nucleic acid binding"/>
    <property type="evidence" value="ECO:0007669"/>
    <property type="project" value="InterPro"/>
</dbReference>
<evidence type="ECO:0000256" key="3">
    <source>
        <dbReference type="ARBA" id="ARBA00012180"/>
    </source>
</evidence>
<dbReference type="STRING" id="945553.A0A0D2P113"/>
<dbReference type="OMA" id="NANRICP"/>
<reference evidence="10" key="1">
    <citation type="submission" date="2014-04" db="EMBL/GenBank/DDBJ databases">
        <title>Evolutionary Origins and Diversification of the Mycorrhizal Mutualists.</title>
        <authorList>
            <consortium name="DOE Joint Genome Institute"/>
            <consortium name="Mycorrhizal Genomics Consortium"/>
            <person name="Kohler A."/>
            <person name="Kuo A."/>
            <person name="Nagy L.G."/>
            <person name="Floudas D."/>
            <person name="Copeland A."/>
            <person name="Barry K.W."/>
            <person name="Cichocki N."/>
            <person name="Veneault-Fourrey C."/>
            <person name="LaButti K."/>
            <person name="Lindquist E.A."/>
            <person name="Lipzen A."/>
            <person name="Lundell T."/>
            <person name="Morin E."/>
            <person name="Murat C."/>
            <person name="Riley R."/>
            <person name="Ohm R."/>
            <person name="Sun H."/>
            <person name="Tunlid A."/>
            <person name="Henrissat B."/>
            <person name="Grigoriev I.V."/>
            <person name="Hibbett D.S."/>
            <person name="Martin F."/>
        </authorList>
    </citation>
    <scope>NUCLEOTIDE SEQUENCE [LARGE SCALE GENOMIC DNA]</scope>
    <source>
        <strain evidence="10">FD-334 SS-4</strain>
    </source>
</reference>
<keyword evidence="10" id="KW-1185">Reference proteome</keyword>
<keyword evidence="5" id="KW-0479">Metal-binding</keyword>